<sequence length="131" mass="14553">MTLDRQRANPRQGKEICDKGERWAMGSSTGREVLGDADEAVRCVRVADLPRHDRRNLARCIERFPSLTYTRDGVVLPRHIRRAGFALSFVHPPLLAMFDGFDYECNASDAGVDMWYSIGLGNAGDETPAAA</sequence>
<gene>
    <name evidence="1" type="ORF">GCM10023205_54030</name>
</gene>
<name>A0ABP9HVJ4_9ACTN</name>
<dbReference type="Proteomes" id="UP001500466">
    <property type="component" value="Unassembled WGS sequence"/>
</dbReference>
<accession>A0ABP9HVJ4</accession>
<dbReference type="EMBL" id="BAABHS010000020">
    <property type="protein sequence ID" value="GAA4978888.1"/>
    <property type="molecule type" value="Genomic_DNA"/>
</dbReference>
<organism evidence="1 2">
    <name type="scientific">Yinghuangia aomiensis</name>
    <dbReference type="NCBI Taxonomy" id="676205"/>
    <lineage>
        <taxon>Bacteria</taxon>
        <taxon>Bacillati</taxon>
        <taxon>Actinomycetota</taxon>
        <taxon>Actinomycetes</taxon>
        <taxon>Kitasatosporales</taxon>
        <taxon>Streptomycetaceae</taxon>
        <taxon>Yinghuangia</taxon>
    </lineage>
</organism>
<evidence type="ECO:0000313" key="1">
    <source>
        <dbReference type="EMBL" id="GAA4978888.1"/>
    </source>
</evidence>
<protein>
    <submittedName>
        <fullName evidence="1">Uncharacterized protein</fullName>
    </submittedName>
</protein>
<evidence type="ECO:0000313" key="2">
    <source>
        <dbReference type="Proteomes" id="UP001500466"/>
    </source>
</evidence>
<proteinExistence type="predicted"/>
<keyword evidence="2" id="KW-1185">Reference proteome</keyword>
<reference evidence="2" key="1">
    <citation type="journal article" date="2019" name="Int. J. Syst. Evol. Microbiol.">
        <title>The Global Catalogue of Microorganisms (GCM) 10K type strain sequencing project: providing services to taxonomists for standard genome sequencing and annotation.</title>
        <authorList>
            <consortium name="The Broad Institute Genomics Platform"/>
            <consortium name="The Broad Institute Genome Sequencing Center for Infectious Disease"/>
            <person name="Wu L."/>
            <person name="Ma J."/>
        </authorList>
    </citation>
    <scope>NUCLEOTIDE SEQUENCE [LARGE SCALE GENOMIC DNA]</scope>
    <source>
        <strain evidence="2">JCM 17986</strain>
    </source>
</reference>
<comment type="caution">
    <text evidence="1">The sequence shown here is derived from an EMBL/GenBank/DDBJ whole genome shotgun (WGS) entry which is preliminary data.</text>
</comment>